<dbReference type="RefSeq" id="WP_161490804.1">
    <property type="nucleotide sequence ID" value="NZ_MRZU01000004.1"/>
</dbReference>
<keyword evidence="1" id="KW-0169">Cobalamin biosynthesis</keyword>
<organism evidence="5 6">
    <name type="scientific">Methanonatronarchaeum thermophilum</name>
    <dbReference type="NCBI Taxonomy" id="1927129"/>
    <lineage>
        <taxon>Archaea</taxon>
        <taxon>Methanobacteriati</taxon>
        <taxon>Methanobacteriota</taxon>
        <taxon>Methanonatronarchaeia</taxon>
        <taxon>Methanonatronarchaeales</taxon>
        <taxon>Methanonatronarchaeaceae</taxon>
        <taxon>Methanonatronarchaeum</taxon>
    </lineage>
</organism>
<protein>
    <submittedName>
        <fullName evidence="5">Cobalamin biosynthesis protein CbiD</fullName>
    </submittedName>
</protein>
<dbReference type="PANTHER" id="PTHR35863:SF1">
    <property type="entry name" value="COBALT-PRECORRIN-5B C(1)-METHYLTRANSFERASE"/>
    <property type="match status" value="1"/>
</dbReference>
<evidence type="ECO:0000313" key="5">
    <source>
        <dbReference type="EMBL" id="OUJ18281.1"/>
    </source>
</evidence>
<dbReference type="EMBL" id="MRZU01000004">
    <property type="protein sequence ID" value="OUJ18281.1"/>
    <property type="molecule type" value="Genomic_DNA"/>
</dbReference>
<dbReference type="Proteomes" id="UP000195137">
    <property type="component" value="Unassembled WGS sequence"/>
</dbReference>
<dbReference type="SUPFAM" id="SSF111342">
    <property type="entry name" value="CbiD-like"/>
    <property type="match status" value="1"/>
</dbReference>
<evidence type="ECO:0000256" key="3">
    <source>
        <dbReference type="ARBA" id="ARBA00022679"/>
    </source>
</evidence>
<evidence type="ECO:0000256" key="4">
    <source>
        <dbReference type="ARBA" id="ARBA00022691"/>
    </source>
</evidence>
<dbReference type="Gene3D" id="3.30.2110.10">
    <property type="entry name" value="CbiD-like"/>
    <property type="match status" value="1"/>
</dbReference>
<gene>
    <name evidence="5" type="ORF">AMET1_1192</name>
</gene>
<dbReference type="AlphaFoldDB" id="A0A1Y3GA13"/>
<evidence type="ECO:0000313" key="6">
    <source>
        <dbReference type="Proteomes" id="UP000195137"/>
    </source>
</evidence>
<accession>A0A1Y3GA13</accession>
<keyword evidence="2" id="KW-0489">Methyltransferase</keyword>
<keyword evidence="3" id="KW-0808">Transferase</keyword>
<dbReference type="OrthoDB" id="10423at2157"/>
<sequence>MEKTQNHTTDPILKEKIPHQWIEKTELTKEEAIKQIKTGKLIVLPDGTTLKRGYTTGTTAAAAAKGAIHALNQNAGTPAEIKQQPETEKPEEQINKLKIKTPTPTGIKAELNTLIIPGKGVCTATKPSSGHSFDSTEGLVIKAAAEPSDKIEIGYGFGIGTVETTGFNIKPGTPAVSKTVRKQIKQAVKEACQETNHKAAKIVIITTNPTEEAIMINSKLGIKDGISLLGTTGYVEPWNDKLIEARLKQTKQADKVVLTTGMMGMKYSRQLYPDHQPIKIGNQFDRLQQKNLKHKKPVLCGLPGLILRWGNPNILENVEQPSVAQLVEQDPENPEIDKALKKVQQKLPNYEITLVKNNGQILRKKQPKNQ</sequence>
<dbReference type="GO" id="GO:0008168">
    <property type="term" value="F:methyltransferase activity"/>
    <property type="evidence" value="ECO:0007669"/>
    <property type="project" value="UniProtKB-KW"/>
</dbReference>
<dbReference type="GO" id="GO:0032259">
    <property type="term" value="P:methylation"/>
    <property type="evidence" value="ECO:0007669"/>
    <property type="project" value="UniProtKB-KW"/>
</dbReference>
<dbReference type="Pfam" id="PF01888">
    <property type="entry name" value="CbiD"/>
    <property type="match status" value="1"/>
</dbReference>
<dbReference type="InterPro" id="IPR002748">
    <property type="entry name" value="CbiD"/>
</dbReference>
<proteinExistence type="predicted"/>
<keyword evidence="4" id="KW-0949">S-adenosyl-L-methionine</keyword>
<reference evidence="5 6" key="1">
    <citation type="submission" date="2016-12" db="EMBL/GenBank/DDBJ databases">
        <title>Discovery of methanogenic haloarchaea.</title>
        <authorList>
            <person name="Sorokin D.Y."/>
            <person name="Makarova K.S."/>
            <person name="Abbas B."/>
            <person name="Ferrer M."/>
            <person name="Golyshin P.N."/>
        </authorList>
    </citation>
    <scope>NUCLEOTIDE SEQUENCE [LARGE SCALE GENOMIC DNA]</scope>
    <source>
        <strain evidence="5">AMET1</strain>
    </source>
</reference>
<dbReference type="PANTHER" id="PTHR35863">
    <property type="entry name" value="COBALT-PRECORRIN-5B C(1)-METHYLTRANSFERASE"/>
    <property type="match status" value="1"/>
</dbReference>
<keyword evidence="6" id="KW-1185">Reference proteome</keyword>
<comment type="caution">
    <text evidence="5">The sequence shown here is derived from an EMBL/GenBank/DDBJ whole genome shotgun (WGS) entry which is preliminary data.</text>
</comment>
<dbReference type="GO" id="GO:0009236">
    <property type="term" value="P:cobalamin biosynthetic process"/>
    <property type="evidence" value="ECO:0007669"/>
    <property type="project" value="UniProtKB-KW"/>
</dbReference>
<evidence type="ECO:0000256" key="1">
    <source>
        <dbReference type="ARBA" id="ARBA00022573"/>
    </source>
</evidence>
<evidence type="ECO:0000256" key="2">
    <source>
        <dbReference type="ARBA" id="ARBA00022603"/>
    </source>
</evidence>
<name>A0A1Y3GA13_9EURY</name>
<dbReference type="InterPro" id="IPR036074">
    <property type="entry name" value="CbiD_sf"/>
</dbReference>
<dbReference type="Gene3D" id="3.40.50.10720">
    <property type="entry name" value="CbiD-like domains"/>
    <property type="match status" value="1"/>
</dbReference>